<evidence type="ECO:0000256" key="7">
    <source>
        <dbReference type="ARBA" id="ARBA00022741"/>
    </source>
</evidence>
<dbReference type="NCBIfam" id="TIGR00877">
    <property type="entry name" value="purD"/>
    <property type="match status" value="1"/>
</dbReference>
<dbReference type="UniPathway" id="UPA00074">
    <property type="reaction ID" value="UER00125"/>
</dbReference>
<keyword evidence="5 14" id="KW-0436">Ligase</keyword>
<evidence type="ECO:0000256" key="8">
    <source>
        <dbReference type="ARBA" id="ARBA00022755"/>
    </source>
</evidence>
<evidence type="ECO:0000256" key="14">
    <source>
        <dbReference type="HAMAP-Rule" id="MF_00138"/>
    </source>
</evidence>
<dbReference type="SUPFAM" id="SSF51246">
    <property type="entry name" value="Rudiment single hybrid motif"/>
    <property type="match status" value="1"/>
</dbReference>
<evidence type="ECO:0000256" key="12">
    <source>
        <dbReference type="ARBA" id="ARBA00042242"/>
    </source>
</evidence>
<dbReference type="STRING" id="768670.Calni_1079"/>
<dbReference type="PROSITE" id="PS00184">
    <property type="entry name" value="GARS"/>
    <property type="match status" value="1"/>
</dbReference>
<dbReference type="Gene3D" id="3.30.1490.20">
    <property type="entry name" value="ATP-grasp fold, A domain"/>
    <property type="match status" value="1"/>
</dbReference>
<dbReference type="InterPro" id="IPR020562">
    <property type="entry name" value="PRibGlycinamide_synth_N"/>
</dbReference>
<dbReference type="RefSeq" id="WP_013451202.1">
    <property type="nucleotide sequence ID" value="NC_014758.1"/>
</dbReference>
<dbReference type="Pfam" id="PF01071">
    <property type="entry name" value="GARS_A"/>
    <property type="match status" value="1"/>
</dbReference>
<dbReference type="GO" id="GO:0009113">
    <property type="term" value="P:purine nucleobase biosynthetic process"/>
    <property type="evidence" value="ECO:0007669"/>
    <property type="project" value="InterPro"/>
</dbReference>
<dbReference type="PROSITE" id="PS50975">
    <property type="entry name" value="ATP_GRASP"/>
    <property type="match status" value="1"/>
</dbReference>
<dbReference type="Proteomes" id="UP000007039">
    <property type="component" value="Chromosome"/>
</dbReference>
<reference evidence="17 18" key="1">
    <citation type="journal article" date="2011" name="Stand. Genomic Sci.">
        <title>Complete genome sequence of Calditerrivibrio nitroreducens type strain (Yu37-1).</title>
        <authorList>
            <person name="Pitluck S."/>
            <person name="Sikorski J."/>
            <person name="Zeytun A."/>
            <person name="Lapidus A."/>
            <person name="Nolan M."/>
            <person name="Lucas S."/>
            <person name="Hammon N."/>
            <person name="Deshpande S."/>
            <person name="Cheng J.F."/>
            <person name="Tapia R."/>
            <person name="Han C."/>
            <person name="Goodwin L."/>
            <person name="Liolios K."/>
            <person name="Pagani I."/>
            <person name="Ivanova N."/>
            <person name="Mavromatis K."/>
            <person name="Pati A."/>
            <person name="Chen A."/>
            <person name="Palaniappan K."/>
            <person name="Hauser L."/>
            <person name="Chang Y.J."/>
            <person name="Jeffries C.D."/>
            <person name="Detter J.C."/>
            <person name="Brambilla E."/>
            <person name="Djao O.D."/>
            <person name="Rohde M."/>
            <person name="Spring S."/>
            <person name="Goker M."/>
            <person name="Woyke T."/>
            <person name="Bristow J."/>
            <person name="Eisen J.A."/>
            <person name="Markowitz V."/>
            <person name="Hugenholtz P."/>
            <person name="Kyrpides N.C."/>
            <person name="Klenk H.P."/>
            <person name="Land M."/>
        </authorList>
    </citation>
    <scope>NUCLEOTIDE SEQUENCE [LARGE SCALE GENOMIC DNA]</scope>
    <source>
        <strain evidence="18">DSM 19672 / NBRC 101217 / Yu37-1</strain>
    </source>
</reference>
<dbReference type="Gene3D" id="3.40.50.20">
    <property type="match status" value="1"/>
</dbReference>
<dbReference type="Gene3D" id="3.30.470.20">
    <property type="entry name" value="ATP-grasp fold, B domain"/>
    <property type="match status" value="1"/>
</dbReference>
<dbReference type="SUPFAM" id="SSF56059">
    <property type="entry name" value="Glutathione synthetase ATP-binding domain-like"/>
    <property type="match status" value="1"/>
</dbReference>
<evidence type="ECO:0000256" key="6">
    <source>
        <dbReference type="ARBA" id="ARBA00022723"/>
    </source>
</evidence>
<organism evidence="17 18">
    <name type="scientific">Calditerrivibrio nitroreducens (strain DSM 19672 / NBRC 101217 / Yu37-1)</name>
    <dbReference type="NCBI Taxonomy" id="768670"/>
    <lineage>
        <taxon>Bacteria</taxon>
        <taxon>Pseudomonadati</taxon>
        <taxon>Deferribacterota</taxon>
        <taxon>Deferribacteres</taxon>
        <taxon>Deferribacterales</taxon>
        <taxon>Calditerrivibrionaceae</taxon>
    </lineage>
</organism>
<keyword evidence="18" id="KW-1185">Reference proteome</keyword>
<dbReference type="KEGG" id="cni:Calni_1079"/>
<evidence type="ECO:0000256" key="11">
    <source>
        <dbReference type="ARBA" id="ARBA00038345"/>
    </source>
</evidence>
<dbReference type="InterPro" id="IPR011761">
    <property type="entry name" value="ATP-grasp"/>
</dbReference>
<dbReference type="Pfam" id="PF02843">
    <property type="entry name" value="GARS_C"/>
    <property type="match status" value="1"/>
</dbReference>
<name>E4TI74_CALNY</name>
<dbReference type="SMART" id="SM01209">
    <property type="entry name" value="GARS_A"/>
    <property type="match status" value="1"/>
</dbReference>
<dbReference type="SMART" id="SM01210">
    <property type="entry name" value="GARS_C"/>
    <property type="match status" value="1"/>
</dbReference>
<dbReference type="Gene3D" id="3.90.600.10">
    <property type="entry name" value="Phosphoribosylglycinamide synthetase, C-terminal domain"/>
    <property type="match status" value="1"/>
</dbReference>
<dbReference type="HOGENOM" id="CLU_027420_3_1_0"/>
<keyword evidence="7 15" id="KW-0547">Nucleotide-binding</keyword>
<dbReference type="HAMAP" id="MF_00138">
    <property type="entry name" value="GARS"/>
    <property type="match status" value="1"/>
</dbReference>
<dbReference type="GO" id="GO:0004637">
    <property type="term" value="F:phosphoribosylamine-glycine ligase activity"/>
    <property type="evidence" value="ECO:0007669"/>
    <property type="project" value="UniProtKB-UniRule"/>
</dbReference>
<evidence type="ECO:0000256" key="4">
    <source>
        <dbReference type="ARBA" id="ARBA00013255"/>
    </source>
</evidence>
<dbReference type="GO" id="GO:0046872">
    <property type="term" value="F:metal ion binding"/>
    <property type="evidence" value="ECO:0007669"/>
    <property type="project" value="UniProtKB-KW"/>
</dbReference>
<dbReference type="SUPFAM" id="SSF52440">
    <property type="entry name" value="PreATP-grasp domain"/>
    <property type="match status" value="1"/>
</dbReference>
<evidence type="ECO:0000256" key="13">
    <source>
        <dbReference type="ARBA" id="ARBA00042864"/>
    </source>
</evidence>
<evidence type="ECO:0000313" key="17">
    <source>
        <dbReference type="EMBL" id="ADR18990.1"/>
    </source>
</evidence>
<dbReference type="InterPro" id="IPR000115">
    <property type="entry name" value="PRibGlycinamide_synth"/>
</dbReference>
<comment type="similarity">
    <text evidence="11 14">Belongs to the GARS family.</text>
</comment>
<evidence type="ECO:0000256" key="1">
    <source>
        <dbReference type="ARBA" id="ARBA00001936"/>
    </source>
</evidence>
<dbReference type="InterPro" id="IPR020561">
    <property type="entry name" value="PRibGlycinamid_synth_ATP-grasp"/>
</dbReference>
<dbReference type="EC" id="6.3.4.13" evidence="4 14"/>
<evidence type="ECO:0000256" key="15">
    <source>
        <dbReference type="PROSITE-ProRule" id="PRU00409"/>
    </source>
</evidence>
<dbReference type="PANTHER" id="PTHR43472:SF1">
    <property type="entry name" value="PHOSPHORIBOSYLAMINE--GLYCINE LIGASE, CHLOROPLASTIC"/>
    <property type="match status" value="1"/>
</dbReference>
<dbReference type="InterPro" id="IPR037123">
    <property type="entry name" value="PRibGlycinamide_synth_C_sf"/>
</dbReference>
<protein>
    <recommendedName>
        <fullName evidence="4 14">Phosphoribosylamine--glycine ligase</fullName>
        <ecNumber evidence="4 14">6.3.4.13</ecNumber>
    </recommendedName>
    <alternativeName>
        <fullName evidence="14">GARS</fullName>
    </alternativeName>
    <alternativeName>
        <fullName evidence="12 14">Glycinamide ribonucleotide synthetase</fullName>
    </alternativeName>
    <alternativeName>
        <fullName evidence="13 14">Phosphoribosylglycinamide synthetase</fullName>
    </alternativeName>
</protein>
<proteinExistence type="inferred from homology"/>
<dbReference type="InterPro" id="IPR020560">
    <property type="entry name" value="PRibGlycinamide_synth_C-dom"/>
</dbReference>
<dbReference type="FunFam" id="3.40.50.20:FF:000006">
    <property type="entry name" value="Phosphoribosylamine--glycine ligase, chloroplastic"/>
    <property type="match status" value="1"/>
</dbReference>
<accession>E4TI74</accession>
<gene>
    <name evidence="14" type="primary">purD</name>
    <name evidence="17" type="ordered locus">Calni_1079</name>
</gene>
<keyword evidence="8 14" id="KW-0658">Purine biosynthesis</keyword>
<feature type="domain" description="ATP-grasp" evidence="16">
    <location>
        <begin position="109"/>
        <end position="315"/>
    </location>
</feature>
<keyword evidence="9 15" id="KW-0067">ATP-binding</keyword>
<dbReference type="PANTHER" id="PTHR43472">
    <property type="entry name" value="PHOSPHORIBOSYLAMINE--GLYCINE LIGASE"/>
    <property type="match status" value="1"/>
</dbReference>
<keyword evidence="10" id="KW-0464">Manganese</keyword>
<evidence type="ECO:0000313" key="18">
    <source>
        <dbReference type="Proteomes" id="UP000007039"/>
    </source>
</evidence>
<dbReference type="InterPro" id="IPR016185">
    <property type="entry name" value="PreATP-grasp_dom_sf"/>
</dbReference>
<sequence length="426" mass="46944">MKVLVIGSGGREHAIAWKLSESPKVSKVYCAPGNGGTANEKKCENIDIKPLDFERLANFVQENNIYFTIVGPEEPLAKGISDYFEEKGLKIFGPKKDGALLEASKSFAKEIMVSAGIPTAYYREFDNFEGALKFLKEKGVPIVIKADGLAAGKGVTVAHNFNEAEKALREIFIDNLFGEAGNKVVIEEFLTGEEASFIAITDGKNILPFASSQDHKTVYDNDTGPNTGGMGAYSPAPVVDHGVYEKVMNSVMYPLLNELKKKNIDYKGFIYAGLMIDKGEPKVLEFNCRLGDPETQPLLFRMKSDLFDLIDCAINGELDKFDITWYDEYSVGVVMTSGGYPKEYEKGFKITGLESVSSDVKVFHAGTKFQNGEFITDGGRVLCVTARAADLKTAIDKVYGEVSKINFNKCHYRKDIGLKGLIKNNR</sequence>
<evidence type="ECO:0000256" key="9">
    <source>
        <dbReference type="ARBA" id="ARBA00022840"/>
    </source>
</evidence>
<dbReference type="Pfam" id="PF02844">
    <property type="entry name" value="GARS_N"/>
    <property type="match status" value="1"/>
</dbReference>
<evidence type="ECO:0000256" key="5">
    <source>
        <dbReference type="ARBA" id="ARBA00022598"/>
    </source>
</evidence>
<evidence type="ECO:0000256" key="2">
    <source>
        <dbReference type="ARBA" id="ARBA00001946"/>
    </source>
</evidence>
<dbReference type="InterPro" id="IPR011054">
    <property type="entry name" value="Rudment_hybrid_motif"/>
</dbReference>
<evidence type="ECO:0000259" key="16">
    <source>
        <dbReference type="PROSITE" id="PS50975"/>
    </source>
</evidence>
<comment type="catalytic activity">
    <reaction evidence="14">
        <text>5-phospho-beta-D-ribosylamine + glycine + ATP = N(1)-(5-phospho-beta-D-ribosyl)glycinamide + ADP + phosphate + H(+)</text>
        <dbReference type="Rhea" id="RHEA:17453"/>
        <dbReference type="ChEBI" id="CHEBI:15378"/>
        <dbReference type="ChEBI" id="CHEBI:30616"/>
        <dbReference type="ChEBI" id="CHEBI:43474"/>
        <dbReference type="ChEBI" id="CHEBI:57305"/>
        <dbReference type="ChEBI" id="CHEBI:58681"/>
        <dbReference type="ChEBI" id="CHEBI:143788"/>
        <dbReference type="ChEBI" id="CHEBI:456216"/>
        <dbReference type="EC" id="6.3.4.13"/>
    </reaction>
</comment>
<dbReference type="eggNOG" id="COG0151">
    <property type="taxonomic scope" value="Bacteria"/>
</dbReference>
<dbReference type="InterPro" id="IPR013815">
    <property type="entry name" value="ATP_grasp_subdomain_1"/>
</dbReference>
<evidence type="ECO:0000256" key="10">
    <source>
        <dbReference type="ARBA" id="ARBA00023211"/>
    </source>
</evidence>
<comment type="cofactor">
    <cofactor evidence="1">
        <name>Mn(2+)</name>
        <dbReference type="ChEBI" id="CHEBI:29035"/>
    </cofactor>
</comment>
<comment type="pathway">
    <text evidence="3 14">Purine metabolism; IMP biosynthesis via de novo pathway; N(1)-(5-phospho-D-ribosyl)glycinamide from 5-phospho-alpha-D-ribose 1-diphosphate: step 2/2.</text>
</comment>
<dbReference type="OrthoDB" id="9807240at2"/>
<dbReference type="GO" id="GO:0006189">
    <property type="term" value="P:'de novo' IMP biosynthetic process"/>
    <property type="evidence" value="ECO:0007669"/>
    <property type="project" value="UniProtKB-UniRule"/>
</dbReference>
<dbReference type="AlphaFoldDB" id="E4TI74"/>
<dbReference type="EMBL" id="CP002347">
    <property type="protein sequence ID" value="ADR18990.1"/>
    <property type="molecule type" value="Genomic_DNA"/>
</dbReference>
<dbReference type="FunFam" id="3.90.600.10:FF:000001">
    <property type="entry name" value="Trifunctional purine biosynthetic protein adenosine-3"/>
    <property type="match status" value="1"/>
</dbReference>
<dbReference type="InterPro" id="IPR020559">
    <property type="entry name" value="PRibGlycinamide_synth_CS"/>
</dbReference>
<dbReference type="FunFam" id="3.30.1490.20:FF:000006">
    <property type="entry name" value="phosphoribosylamine--glycine ligase, chloroplastic-like"/>
    <property type="match status" value="1"/>
</dbReference>
<evidence type="ECO:0000256" key="3">
    <source>
        <dbReference type="ARBA" id="ARBA00005174"/>
    </source>
</evidence>
<keyword evidence="6" id="KW-0479">Metal-binding</keyword>
<comment type="cofactor">
    <cofactor evidence="2">
        <name>Mg(2+)</name>
        <dbReference type="ChEBI" id="CHEBI:18420"/>
    </cofactor>
</comment>
<dbReference type="GO" id="GO:0005524">
    <property type="term" value="F:ATP binding"/>
    <property type="evidence" value="ECO:0007669"/>
    <property type="project" value="UniProtKB-UniRule"/>
</dbReference>